<keyword evidence="3 9" id="KW-0808">Transferase</keyword>
<keyword evidence="7" id="KW-0472">Membrane</keyword>
<evidence type="ECO:0000256" key="8">
    <source>
        <dbReference type="ARBA" id="ARBA00023180"/>
    </source>
</evidence>
<accession>A0A8B7ZF96</accession>
<evidence type="ECO:0000313" key="10">
    <source>
        <dbReference type="Proteomes" id="UP000694845"/>
    </source>
</evidence>
<dbReference type="KEGG" id="aplc:110986619"/>
<evidence type="ECO:0000256" key="2">
    <source>
        <dbReference type="ARBA" id="ARBA00006339"/>
    </source>
</evidence>
<evidence type="ECO:0000256" key="1">
    <source>
        <dbReference type="ARBA" id="ARBA00004323"/>
    </source>
</evidence>
<name>A0A8B7ZF96_ACAPL</name>
<dbReference type="OMA" id="RNEHWME"/>
<dbReference type="InterPro" id="IPR018011">
    <property type="entry name" value="Carb_sulfotrans_8-10"/>
</dbReference>
<keyword evidence="9" id="KW-0119">Carbohydrate metabolism</keyword>
<keyword evidence="8 9" id="KW-0325">Glycoprotein</keyword>
<dbReference type="InterPro" id="IPR005331">
    <property type="entry name" value="Sulfotransferase"/>
</dbReference>
<dbReference type="GO" id="GO:0008146">
    <property type="term" value="F:sulfotransferase activity"/>
    <property type="evidence" value="ECO:0007669"/>
    <property type="project" value="InterPro"/>
</dbReference>
<dbReference type="PANTHER" id="PTHR12137">
    <property type="entry name" value="CARBOHYDRATE SULFOTRANSFERASE"/>
    <property type="match status" value="1"/>
</dbReference>
<keyword evidence="4" id="KW-0812">Transmembrane</keyword>
<evidence type="ECO:0000256" key="9">
    <source>
        <dbReference type="RuleBase" id="RU364020"/>
    </source>
</evidence>
<protein>
    <recommendedName>
        <fullName evidence="9">Carbohydrate sulfotransferase</fullName>
        <ecNumber evidence="9">2.8.2.-</ecNumber>
    </recommendedName>
</protein>
<sequence length="382" mass="44243">MVCQPTRRLSRMVNNKRIFVCCLCLALVAVALFIMQPYDSYYAYSGRFGSLGKGTNRDTFDFMSRRQLFSVGLSGSNRSKTWEDEQAFRKKLVSDTCQAVRKRSKGIYPRLVYNLTKAHDDHLLKFLLVVDSLKTVYCYVPKVGTTSWKRLVLFLEGKVNSTDEVGQKKTHNLTNIFIRNLNSFTLEEVTKVLASYKKFLFVRNPFERILSAYQDKFQNDYPASTVFRRIWSERIIRYSSSDQTEALPGGKRRSDGTLNVSFPEFARFVGESLDSGVHNSRNEHWMEVYRLCHPCAIEYDWIGHYESMQTDANKILRAVGVDPAVKFPNFTTNPTDSSSYSTLQRYYSQLSTDDIVAVYKKYFLDFFMFGYDIPSPIKLIMD</sequence>
<keyword evidence="9" id="KW-0735">Signal-anchor</keyword>
<keyword evidence="5" id="KW-1133">Transmembrane helix</keyword>
<evidence type="ECO:0000313" key="11">
    <source>
        <dbReference type="RefSeq" id="XP_022104328.1"/>
    </source>
</evidence>
<dbReference type="GO" id="GO:0016051">
    <property type="term" value="P:carbohydrate biosynthetic process"/>
    <property type="evidence" value="ECO:0007669"/>
    <property type="project" value="InterPro"/>
</dbReference>
<keyword evidence="6 9" id="KW-0333">Golgi apparatus</keyword>
<evidence type="ECO:0000256" key="4">
    <source>
        <dbReference type="ARBA" id="ARBA00022692"/>
    </source>
</evidence>
<dbReference type="RefSeq" id="XP_022104328.1">
    <property type="nucleotide sequence ID" value="XM_022248636.1"/>
</dbReference>
<organism evidence="10 11">
    <name type="scientific">Acanthaster planci</name>
    <name type="common">Crown-of-thorns starfish</name>
    <dbReference type="NCBI Taxonomy" id="133434"/>
    <lineage>
        <taxon>Eukaryota</taxon>
        <taxon>Metazoa</taxon>
        <taxon>Echinodermata</taxon>
        <taxon>Eleutherozoa</taxon>
        <taxon>Asterozoa</taxon>
        <taxon>Asteroidea</taxon>
        <taxon>Valvatacea</taxon>
        <taxon>Valvatida</taxon>
        <taxon>Acanthasteridae</taxon>
        <taxon>Acanthaster</taxon>
    </lineage>
</organism>
<dbReference type="EC" id="2.8.2.-" evidence="9"/>
<gene>
    <name evidence="11" type="primary">LOC110986619</name>
</gene>
<dbReference type="GeneID" id="110986619"/>
<dbReference type="Proteomes" id="UP000694845">
    <property type="component" value="Unplaced"/>
</dbReference>
<dbReference type="PANTHER" id="PTHR12137:SF54">
    <property type="entry name" value="CARBOHYDRATE SULFOTRANSFERASE"/>
    <property type="match status" value="1"/>
</dbReference>
<reference evidence="11" key="1">
    <citation type="submission" date="2025-08" db="UniProtKB">
        <authorList>
            <consortium name="RefSeq"/>
        </authorList>
    </citation>
    <scope>IDENTIFICATION</scope>
</reference>
<evidence type="ECO:0000256" key="6">
    <source>
        <dbReference type="ARBA" id="ARBA00023034"/>
    </source>
</evidence>
<dbReference type="Pfam" id="PF03567">
    <property type="entry name" value="Sulfotransfer_2"/>
    <property type="match status" value="1"/>
</dbReference>
<evidence type="ECO:0000256" key="7">
    <source>
        <dbReference type="ARBA" id="ARBA00023136"/>
    </source>
</evidence>
<dbReference type="GO" id="GO:0000139">
    <property type="term" value="C:Golgi membrane"/>
    <property type="evidence" value="ECO:0007669"/>
    <property type="project" value="UniProtKB-SubCell"/>
</dbReference>
<keyword evidence="10" id="KW-1185">Reference proteome</keyword>
<comment type="subcellular location">
    <subcellularLocation>
        <location evidence="1 9">Golgi apparatus membrane</location>
        <topology evidence="1 9">Single-pass type II membrane protein</topology>
    </subcellularLocation>
</comment>
<comment type="similarity">
    <text evidence="2 9">Belongs to the sulfotransferase 2 family.</text>
</comment>
<dbReference type="OrthoDB" id="2019940at2759"/>
<proteinExistence type="inferred from homology"/>
<dbReference type="AlphaFoldDB" id="A0A8B7ZF96"/>
<evidence type="ECO:0000256" key="5">
    <source>
        <dbReference type="ARBA" id="ARBA00022989"/>
    </source>
</evidence>
<evidence type="ECO:0000256" key="3">
    <source>
        <dbReference type="ARBA" id="ARBA00022679"/>
    </source>
</evidence>